<dbReference type="InterPro" id="IPR007691">
    <property type="entry name" value="LpxD"/>
</dbReference>
<dbReference type="eggNOG" id="arCOG01850">
    <property type="taxonomic scope" value="Archaea"/>
</dbReference>
<dbReference type="SUPFAM" id="SSF51161">
    <property type="entry name" value="Trimeric LpxA-like enzymes"/>
    <property type="match status" value="1"/>
</dbReference>
<evidence type="ECO:0000256" key="3">
    <source>
        <dbReference type="ARBA" id="ARBA00022679"/>
    </source>
</evidence>
<dbReference type="InterPro" id="IPR011004">
    <property type="entry name" value="Trimer_LpxA-like_sf"/>
</dbReference>
<dbReference type="Pfam" id="PF00132">
    <property type="entry name" value="Hexapep"/>
    <property type="match status" value="2"/>
</dbReference>
<dbReference type="HOGENOM" id="CLU_1521919_0_0_2"/>
<organism evidence="6 7">
    <name type="scientific">Candidatus Nitrososphaera evergladensis SR1</name>
    <dbReference type="NCBI Taxonomy" id="1459636"/>
    <lineage>
        <taxon>Archaea</taxon>
        <taxon>Nitrososphaerota</taxon>
        <taxon>Nitrososphaeria</taxon>
        <taxon>Nitrososphaerales</taxon>
        <taxon>Nitrososphaeraceae</taxon>
        <taxon>Nitrososphaera</taxon>
    </lineage>
</organism>
<dbReference type="GO" id="GO:0009245">
    <property type="term" value="P:lipid A biosynthetic process"/>
    <property type="evidence" value="ECO:0007669"/>
    <property type="project" value="UniProtKB-KW"/>
</dbReference>
<dbReference type="Proteomes" id="UP000028194">
    <property type="component" value="Chromosome"/>
</dbReference>
<sequence length="179" mass="19031">MSIENNNISKKFQSQQEAHSYLRTLPMPRPYIHPTAIVENAILGKDVTIAAYAVIGKEGFGFDPQSNYTKRWPHIGNVIIGDNAEIGANTCIDRGTLGSTIIGENTKIDNLVHIGHNATIGKKCVIVAGSVIGGSSVIGDGVFIGMGVKIRDHVTIGDKAFLCMGAVVTKDVSTGAKIR</sequence>
<dbReference type="GO" id="GO:0016410">
    <property type="term" value="F:N-acyltransferase activity"/>
    <property type="evidence" value="ECO:0007669"/>
    <property type="project" value="InterPro"/>
</dbReference>
<evidence type="ECO:0000256" key="4">
    <source>
        <dbReference type="ARBA" id="ARBA00023098"/>
    </source>
</evidence>
<dbReference type="OrthoDB" id="11819at2157"/>
<keyword evidence="2" id="KW-0441">Lipid A biosynthesis</keyword>
<keyword evidence="4" id="KW-0443">Lipid metabolism</keyword>
<keyword evidence="5 6" id="KW-0012">Acyltransferase</keyword>
<gene>
    <name evidence="6" type="ORF">NTE_00706</name>
</gene>
<dbReference type="EMBL" id="CP007174">
    <property type="protein sequence ID" value="AIF82786.1"/>
    <property type="molecule type" value="Genomic_DNA"/>
</dbReference>
<dbReference type="RefSeq" id="WP_148699688.1">
    <property type="nucleotide sequence ID" value="NZ_CP007174.1"/>
</dbReference>
<dbReference type="AlphaFoldDB" id="A0A075MMW5"/>
<dbReference type="InterPro" id="IPR001451">
    <property type="entry name" value="Hexapep"/>
</dbReference>
<keyword evidence="1" id="KW-0444">Lipid biosynthesis</keyword>
<dbReference type="Gene3D" id="2.160.10.10">
    <property type="entry name" value="Hexapeptide repeat proteins"/>
    <property type="match status" value="1"/>
</dbReference>
<dbReference type="PANTHER" id="PTHR43378">
    <property type="entry name" value="UDP-3-O-ACYLGLUCOSAMINE N-ACYLTRANSFERASE"/>
    <property type="match status" value="1"/>
</dbReference>
<evidence type="ECO:0000256" key="1">
    <source>
        <dbReference type="ARBA" id="ARBA00022516"/>
    </source>
</evidence>
<dbReference type="GO" id="GO:0016020">
    <property type="term" value="C:membrane"/>
    <property type="evidence" value="ECO:0007669"/>
    <property type="project" value="GOC"/>
</dbReference>
<protein>
    <submittedName>
        <fullName evidence="6">UDP-3-O-(3-hydroxymyristoyl) glucosamine N-acyltransferase</fullName>
    </submittedName>
</protein>
<evidence type="ECO:0000313" key="7">
    <source>
        <dbReference type="Proteomes" id="UP000028194"/>
    </source>
</evidence>
<keyword evidence="3 6" id="KW-0808">Transferase</keyword>
<keyword evidence="7" id="KW-1185">Reference proteome</keyword>
<dbReference type="STRING" id="1459636.NTE_00706"/>
<evidence type="ECO:0000256" key="2">
    <source>
        <dbReference type="ARBA" id="ARBA00022556"/>
    </source>
</evidence>
<dbReference type="PANTHER" id="PTHR43378:SF2">
    <property type="entry name" value="UDP-3-O-ACYLGLUCOSAMINE N-ACYLTRANSFERASE 1, MITOCHONDRIAL-RELATED"/>
    <property type="match status" value="1"/>
</dbReference>
<dbReference type="KEGG" id="nev:NTE_00706"/>
<evidence type="ECO:0000313" key="6">
    <source>
        <dbReference type="EMBL" id="AIF82786.1"/>
    </source>
</evidence>
<reference evidence="6 7" key="1">
    <citation type="journal article" date="2014" name="PLoS ONE">
        <title>Genome Sequence of Candidatus Nitrososphaera evergladensis from Group I.1b Enriched from Everglades Soil Reveals Novel Genomic Features of the Ammonia-Oxidizing Archaea.</title>
        <authorList>
            <person name="Zhalnina K.V."/>
            <person name="Dias R."/>
            <person name="Leonard M.T."/>
            <person name="Dorr de Quadros P."/>
            <person name="Camargo F.A."/>
            <person name="Drew J.C."/>
            <person name="Farmerie W.G."/>
            <person name="Daroub S.H."/>
            <person name="Triplett E.W."/>
        </authorList>
    </citation>
    <scope>NUCLEOTIDE SEQUENCE [LARGE SCALE GENOMIC DNA]</scope>
    <source>
        <strain evidence="6 7">SR1</strain>
    </source>
</reference>
<accession>A0A075MMW5</accession>
<name>A0A075MMW5_9ARCH</name>
<proteinExistence type="predicted"/>
<evidence type="ECO:0000256" key="5">
    <source>
        <dbReference type="ARBA" id="ARBA00023315"/>
    </source>
</evidence>
<dbReference type="GeneID" id="41596561"/>